<organism evidence="8 10">
    <name type="scientific">Clostridium formicaceticum</name>
    <dbReference type="NCBI Taxonomy" id="1497"/>
    <lineage>
        <taxon>Bacteria</taxon>
        <taxon>Bacillati</taxon>
        <taxon>Bacillota</taxon>
        <taxon>Clostridia</taxon>
        <taxon>Eubacteriales</taxon>
        <taxon>Clostridiaceae</taxon>
        <taxon>Clostridium</taxon>
    </lineage>
</organism>
<dbReference type="InterPro" id="IPR007371">
    <property type="entry name" value="TPK_catalytic"/>
</dbReference>
<protein>
    <recommendedName>
        <fullName evidence="5">Thiamine diphosphokinase</fullName>
        <ecNumber evidence="5">2.7.6.2</ecNumber>
    </recommendedName>
</protein>
<dbReference type="GO" id="GO:0016301">
    <property type="term" value="F:kinase activity"/>
    <property type="evidence" value="ECO:0007669"/>
    <property type="project" value="UniProtKB-KW"/>
</dbReference>
<dbReference type="AlphaFoldDB" id="A0AAC9RM78"/>
<dbReference type="PANTHER" id="PTHR41299">
    <property type="entry name" value="THIAMINE PYROPHOSPHOKINASE"/>
    <property type="match status" value="1"/>
</dbReference>
<dbReference type="PANTHER" id="PTHR41299:SF1">
    <property type="entry name" value="THIAMINE PYROPHOSPHOKINASE"/>
    <property type="match status" value="1"/>
</dbReference>
<keyword evidence="1 8" id="KW-0808">Transferase</keyword>
<dbReference type="GO" id="GO:0006772">
    <property type="term" value="P:thiamine metabolic process"/>
    <property type="evidence" value="ECO:0007669"/>
    <property type="project" value="UniProtKB-UniRule"/>
</dbReference>
<dbReference type="Pfam" id="PF04263">
    <property type="entry name" value="TPK_catalytic"/>
    <property type="match status" value="1"/>
</dbReference>
<sequence>MEIVIVANGDINCLRYIEGTISNKYIICADGAARYLRRIKVVPNLLVGDFDSIHPEDLGWMQQQGVECRKFPSRKDQTDTELAVAYAFELKPKSITIIGALGSRQDHSLANVMLLWKILQEGIEGKIIDEKNYITITNSKLDIEGKVGETISIIPLTNSVKGVTLKGLEYPLKDRDIALGSTLGISNVFAEKKAVISVKTGVLLVIKSRE</sequence>
<keyword evidence="4" id="KW-0067">ATP-binding</keyword>
<dbReference type="Proteomes" id="UP000192478">
    <property type="component" value="Chromosome"/>
</dbReference>
<dbReference type="InterPro" id="IPR006282">
    <property type="entry name" value="Thi_PPkinase"/>
</dbReference>
<evidence type="ECO:0000259" key="6">
    <source>
        <dbReference type="SMART" id="SM00983"/>
    </source>
</evidence>
<dbReference type="GO" id="GO:0009229">
    <property type="term" value="P:thiamine diphosphate biosynthetic process"/>
    <property type="evidence" value="ECO:0007669"/>
    <property type="project" value="InterPro"/>
</dbReference>
<feature type="domain" description="Thiamin pyrophosphokinase thiamin-binding" evidence="6">
    <location>
        <begin position="145"/>
        <end position="204"/>
    </location>
</feature>
<evidence type="ECO:0000256" key="3">
    <source>
        <dbReference type="ARBA" id="ARBA00022777"/>
    </source>
</evidence>
<evidence type="ECO:0000256" key="4">
    <source>
        <dbReference type="ARBA" id="ARBA00022840"/>
    </source>
</evidence>
<dbReference type="EMBL" id="CP017603">
    <property type="protein sequence ID" value="AOY77364.1"/>
    <property type="molecule type" value="Genomic_DNA"/>
</dbReference>
<name>A0AAC9RM78_9CLOT</name>
<dbReference type="InterPro" id="IPR007373">
    <property type="entry name" value="Thiamin_PyroPKinase_B1-bd"/>
</dbReference>
<dbReference type="InterPro" id="IPR036759">
    <property type="entry name" value="TPK_catalytic_sf"/>
</dbReference>
<reference evidence="8 10" key="2">
    <citation type="submission" date="2017-03" db="EMBL/GenBank/DDBJ databases">
        <title>Complete sequence of Clostridium formicaceticum DSM 92.</title>
        <authorList>
            <person name="Poehlein A."/>
            <person name="Karl M."/>
            <person name="Bengelsdorf F.R."/>
            <person name="Duerre P."/>
            <person name="Daniel R."/>
        </authorList>
    </citation>
    <scope>NUCLEOTIDE SEQUENCE [LARGE SCALE GENOMIC DNA]</scope>
    <source>
        <strain evidence="8 10">DSM 92</strain>
    </source>
</reference>
<dbReference type="GO" id="GO:0030975">
    <property type="term" value="F:thiamine binding"/>
    <property type="evidence" value="ECO:0007669"/>
    <property type="project" value="InterPro"/>
</dbReference>
<keyword evidence="9" id="KW-1185">Reference proteome</keyword>
<accession>A0AAC9RM78</accession>
<dbReference type="GO" id="GO:0005524">
    <property type="term" value="F:ATP binding"/>
    <property type="evidence" value="ECO:0007669"/>
    <property type="project" value="UniProtKB-KW"/>
</dbReference>
<dbReference type="CDD" id="cd07995">
    <property type="entry name" value="TPK"/>
    <property type="match status" value="1"/>
</dbReference>
<evidence type="ECO:0000256" key="2">
    <source>
        <dbReference type="ARBA" id="ARBA00022741"/>
    </source>
</evidence>
<dbReference type="EMBL" id="CP020559">
    <property type="protein sequence ID" value="ARE87910.1"/>
    <property type="molecule type" value="Genomic_DNA"/>
</dbReference>
<keyword evidence="3" id="KW-0418">Kinase</keyword>
<dbReference type="NCBIfam" id="TIGR01378">
    <property type="entry name" value="thi_PPkinase"/>
    <property type="match status" value="1"/>
</dbReference>
<dbReference type="SUPFAM" id="SSF63999">
    <property type="entry name" value="Thiamin pyrophosphokinase, catalytic domain"/>
    <property type="match status" value="1"/>
</dbReference>
<reference evidence="7 9" key="1">
    <citation type="submission" date="2016-10" db="EMBL/GenBank/DDBJ databases">
        <title>Complete Genome Sequence of Acetogen Clostridium formicoaceticum ATCC 27076.</title>
        <authorList>
            <person name="Bao T."/>
            <person name="Cheng C."/>
            <person name="Zhao J."/>
            <person name="Yang S.-T."/>
            <person name="Wang J."/>
            <person name="Wang M."/>
        </authorList>
    </citation>
    <scope>NUCLEOTIDE SEQUENCE [LARGE SCALE GENOMIC DNA]</scope>
    <source>
        <strain evidence="7 9">ATCC 27076</strain>
    </source>
</reference>
<dbReference type="InterPro" id="IPR053149">
    <property type="entry name" value="TPK"/>
</dbReference>
<evidence type="ECO:0000313" key="7">
    <source>
        <dbReference type="EMBL" id="AOY77364.1"/>
    </source>
</evidence>
<keyword evidence="2" id="KW-0547">Nucleotide-binding</keyword>
<dbReference type="SUPFAM" id="SSF63862">
    <property type="entry name" value="Thiamin pyrophosphokinase, substrate-binding domain"/>
    <property type="match status" value="1"/>
</dbReference>
<evidence type="ECO:0000313" key="10">
    <source>
        <dbReference type="Proteomes" id="UP000192478"/>
    </source>
</evidence>
<evidence type="ECO:0000313" key="8">
    <source>
        <dbReference type="EMBL" id="ARE87910.1"/>
    </source>
</evidence>
<dbReference type="EC" id="2.7.6.2" evidence="5"/>
<dbReference type="Gene3D" id="3.40.50.10240">
    <property type="entry name" value="Thiamin pyrophosphokinase, catalytic domain"/>
    <property type="match status" value="1"/>
</dbReference>
<dbReference type="Proteomes" id="UP000177894">
    <property type="component" value="Chromosome"/>
</dbReference>
<dbReference type="GO" id="GO:0004788">
    <property type="term" value="F:thiamine diphosphokinase activity"/>
    <property type="evidence" value="ECO:0007669"/>
    <property type="project" value="UniProtKB-UniRule"/>
</dbReference>
<dbReference type="RefSeq" id="WP_070970680.1">
    <property type="nucleotide sequence ID" value="NZ_CP017603.1"/>
</dbReference>
<gene>
    <name evidence="8" type="primary">thiN</name>
    <name evidence="7" type="ORF">BJL90_16800</name>
    <name evidence="8" type="ORF">CLFO_23100</name>
</gene>
<evidence type="ECO:0000256" key="5">
    <source>
        <dbReference type="NCBIfam" id="TIGR01378"/>
    </source>
</evidence>
<dbReference type="Pfam" id="PF04265">
    <property type="entry name" value="TPK_B1_binding"/>
    <property type="match status" value="1"/>
</dbReference>
<dbReference type="SMART" id="SM00983">
    <property type="entry name" value="TPK_B1_binding"/>
    <property type="match status" value="1"/>
</dbReference>
<evidence type="ECO:0000313" key="9">
    <source>
        <dbReference type="Proteomes" id="UP000177894"/>
    </source>
</evidence>
<dbReference type="InterPro" id="IPR036371">
    <property type="entry name" value="TPK_B1-bd_sf"/>
</dbReference>
<evidence type="ECO:0000256" key="1">
    <source>
        <dbReference type="ARBA" id="ARBA00022679"/>
    </source>
</evidence>
<proteinExistence type="predicted"/>
<dbReference type="KEGG" id="cfm:BJL90_16800"/>